<dbReference type="GeneID" id="300576433"/>
<dbReference type="RefSeq" id="XP_073559327.1">
    <property type="nucleotide sequence ID" value="XM_073701983.1"/>
</dbReference>
<organism evidence="1 2">
    <name type="scientific">Trichoderma ghanense</name>
    <dbReference type="NCBI Taxonomy" id="65468"/>
    <lineage>
        <taxon>Eukaryota</taxon>
        <taxon>Fungi</taxon>
        <taxon>Dikarya</taxon>
        <taxon>Ascomycota</taxon>
        <taxon>Pezizomycotina</taxon>
        <taxon>Sordariomycetes</taxon>
        <taxon>Hypocreomycetidae</taxon>
        <taxon>Hypocreales</taxon>
        <taxon>Hypocreaceae</taxon>
        <taxon>Trichoderma</taxon>
    </lineage>
</organism>
<comment type="caution">
    <text evidence="1">The sequence shown here is derived from an EMBL/GenBank/DDBJ whole genome shotgun (WGS) entry which is preliminary data.</text>
</comment>
<protein>
    <submittedName>
        <fullName evidence="1">Uncharacterized protein</fullName>
    </submittedName>
</protein>
<evidence type="ECO:0000313" key="1">
    <source>
        <dbReference type="EMBL" id="TFB03126.1"/>
    </source>
</evidence>
<dbReference type="EMBL" id="PPTA01000005">
    <property type="protein sequence ID" value="TFB03126.1"/>
    <property type="molecule type" value="Genomic_DNA"/>
</dbReference>
<proteinExistence type="predicted"/>
<dbReference type="Proteomes" id="UP001642720">
    <property type="component" value="Unassembled WGS sequence"/>
</dbReference>
<sequence length="75" mass="8339">MAASSCRYGTGFVGRRQHSRLTRPRSPSRDWARVAIAISYVMALILDHNVITDPTIVVGCLLEASGRKLPWTEIL</sequence>
<keyword evidence="2" id="KW-1185">Reference proteome</keyword>
<name>A0ABY2H4Y1_9HYPO</name>
<reference evidence="1 2" key="1">
    <citation type="submission" date="2018-01" db="EMBL/GenBank/DDBJ databases">
        <title>Genome characterization of the sugarcane-associated fungus Trichoderma ghanense CCMA-1212 and their application in lignocelulose bioconversion.</title>
        <authorList>
            <person name="Steindorff A.S."/>
            <person name="Mendes T.D."/>
            <person name="Vilela E.S.D."/>
            <person name="Rodrigues D.S."/>
            <person name="Formighieri E.F."/>
            <person name="Melo I.S."/>
            <person name="Favaro L.C.L."/>
        </authorList>
    </citation>
    <scope>NUCLEOTIDE SEQUENCE [LARGE SCALE GENOMIC DNA]</scope>
    <source>
        <strain evidence="1 2">CCMA-1212</strain>
    </source>
</reference>
<accession>A0ABY2H4Y1</accession>
<gene>
    <name evidence="1" type="ORF">CCMA1212_004687</name>
</gene>
<evidence type="ECO:0000313" key="2">
    <source>
        <dbReference type="Proteomes" id="UP001642720"/>
    </source>
</evidence>